<sequence>MDFVGTAYHHCCTRSLITCAILIQVAILSLMLWLTASSVSPSCVYCGVISVKIP</sequence>
<evidence type="ECO:0000313" key="4">
    <source>
        <dbReference type="WBParaSite" id="OFLC_0000280501-mRNA-1"/>
    </source>
</evidence>
<dbReference type="WBParaSite" id="OFLC_0000280501-mRNA-1">
    <property type="protein sequence ID" value="OFLC_0000280501-mRNA-1"/>
    <property type="gene ID" value="OFLC_0000280501"/>
</dbReference>
<keyword evidence="1" id="KW-1133">Transmembrane helix</keyword>
<dbReference type="AlphaFoldDB" id="A0A183H5P6"/>
<reference evidence="2 3" key="2">
    <citation type="submission" date="2018-11" db="EMBL/GenBank/DDBJ databases">
        <authorList>
            <consortium name="Pathogen Informatics"/>
        </authorList>
    </citation>
    <scope>NUCLEOTIDE SEQUENCE [LARGE SCALE GENOMIC DNA]</scope>
</reference>
<name>A0A183H5P6_9BILA</name>
<proteinExistence type="predicted"/>
<dbReference type="EMBL" id="UZAJ01001711">
    <property type="protein sequence ID" value="VDO34303.1"/>
    <property type="molecule type" value="Genomic_DNA"/>
</dbReference>
<keyword evidence="1" id="KW-0812">Transmembrane</keyword>
<protein>
    <submittedName>
        <fullName evidence="4">LITAF domain-containing protein</fullName>
    </submittedName>
</protein>
<keyword evidence="1" id="KW-0472">Membrane</keyword>
<organism evidence="4">
    <name type="scientific">Onchocerca flexuosa</name>
    <dbReference type="NCBI Taxonomy" id="387005"/>
    <lineage>
        <taxon>Eukaryota</taxon>
        <taxon>Metazoa</taxon>
        <taxon>Ecdysozoa</taxon>
        <taxon>Nematoda</taxon>
        <taxon>Chromadorea</taxon>
        <taxon>Rhabditida</taxon>
        <taxon>Spirurina</taxon>
        <taxon>Spiruromorpha</taxon>
        <taxon>Filarioidea</taxon>
        <taxon>Onchocercidae</taxon>
        <taxon>Onchocerca</taxon>
    </lineage>
</organism>
<gene>
    <name evidence="2" type="ORF">OFLC_LOCUS2806</name>
</gene>
<evidence type="ECO:0000313" key="3">
    <source>
        <dbReference type="Proteomes" id="UP000267606"/>
    </source>
</evidence>
<accession>A0A183H5P6</accession>
<feature type="transmembrane region" description="Helical" evidence="1">
    <location>
        <begin position="12"/>
        <end position="34"/>
    </location>
</feature>
<evidence type="ECO:0000256" key="1">
    <source>
        <dbReference type="SAM" id="Phobius"/>
    </source>
</evidence>
<keyword evidence="3" id="KW-1185">Reference proteome</keyword>
<reference evidence="4" key="1">
    <citation type="submission" date="2016-06" db="UniProtKB">
        <authorList>
            <consortium name="WormBaseParasite"/>
        </authorList>
    </citation>
    <scope>IDENTIFICATION</scope>
</reference>
<evidence type="ECO:0000313" key="2">
    <source>
        <dbReference type="EMBL" id="VDO34303.1"/>
    </source>
</evidence>
<dbReference type="Proteomes" id="UP000267606">
    <property type="component" value="Unassembled WGS sequence"/>
</dbReference>